<dbReference type="InterPro" id="IPR053195">
    <property type="entry name" value="Bax-like"/>
</dbReference>
<gene>
    <name evidence="2" type="ORF">HII17_07805</name>
</gene>
<reference evidence="2 3" key="1">
    <citation type="submission" date="2020-04" db="EMBL/GenBank/DDBJ databases">
        <title>Thalassotalea sp. M1531, isolated from the surface of marine red alga.</title>
        <authorList>
            <person name="Pang L."/>
            <person name="Lu D.-C."/>
        </authorList>
    </citation>
    <scope>NUCLEOTIDE SEQUENCE [LARGE SCALE GENOMIC DNA]</scope>
    <source>
        <strain evidence="2 3">M1531</strain>
    </source>
</reference>
<keyword evidence="3" id="KW-1185">Reference proteome</keyword>
<dbReference type="AlphaFoldDB" id="A0A7Y0LBX0"/>
<dbReference type="GO" id="GO:0004040">
    <property type="term" value="F:amidase activity"/>
    <property type="evidence" value="ECO:0007669"/>
    <property type="project" value="InterPro"/>
</dbReference>
<dbReference type="Proteomes" id="UP000568664">
    <property type="component" value="Unassembled WGS sequence"/>
</dbReference>
<accession>A0A7Y0LBX0</accession>
<protein>
    <submittedName>
        <fullName evidence="2">Glucosaminidase</fullName>
    </submittedName>
</protein>
<name>A0A7Y0LBX0_9GAMM</name>
<dbReference type="PANTHER" id="PTHR40572:SF1">
    <property type="entry name" value="PROTEIN BAX"/>
    <property type="match status" value="1"/>
</dbReference>
<feature type="domain" description="Mannosyl-glycoprotein endo-beta-N-acetylglucosamidase-like" evidence="1">
    <location>
        <begin position="139"/>
        <end position="223"/>
    </location>
</feature>
<comment type="caution">
    <text evidence="2">The sequence shown here is derived from an EMBL/GenBank/DDBJ whole genome shotgun (WGS) entry which is preliminary data.</text>
</comment>
<dbReference type="RefSeq" id="WP_169074773.1">
    <property type="nucleotide sequence ID" value="NZ_JABBXH010000002.1"/>
</dbReference>
<dbReference type="EMBL" id="JABBXH010000002">
    <property type="protein sequence ID" value="NMP31462.1"/>
    <property type="molecule type" value="Genomic_DNA"/>
</dbReference>
<organism evidence="2 3">
    <name type="scientific">Thalassotalea algicola</name>
    <dbReference type="NCBI Taxonomy" id="2716224"/>
    <lineage>
        <taxon>Bacteria</taxon>
        <taxon>Pseudomonadati</taxon>
        <taxon>Pseudomonadota</taxon>
        <taxon>Gammaproteobacteria</taxon>
        <taxon>Alteromonadales</taxon>
        <taxon>Colwelliaceae</taxon>
        <taxon>Thalassotalea</taxon>
    </lineage>
</organism>
<proteinExistence type="predicted"/>
<evidence type="ECO:0000259" key="1">
    <source>
        <dbReference type="Pfam" id="PF01832"/>
    </source>
</evidence>
<dbReference type="PANTHER" id="PTHR40572">
    <property type="entry name" value="PROTEIN BAX"/>
    <property type="match status" value="1"/>
</dbReference>
<dbReference type="Gene3D" id="1.10.530.10">
    <property type="match status" value="1"/>
</dbReference>
<dbReference type="InterPro" id="IPR002901">
    <property type="entry name" value="MGlyc_endo_b_GlcNAc-like_dom"/>
</dbReference>
<sequence length="280" mass="32121">MLRKLLLISTVVAFIFLLAWPFIFKPQYLKEETVAVKPEVKKPVTPEKPLHNVALPNFADIKDIKQKKLAFFSFIRPAVEIQNDQIRKERTLLLKMLEQVSLEEILSDEQYSALELLATRYRVSQKDSLMQQLNALIAKVDEIPTALVLVQAANESAWGTSRFARIGLNFFGIWCYQKGCGMVPRSRNSGANHEVEAFQSVDDAVKRYLHNINTNNAYQVFRTIRQQLREQEQPLIPEILATGLLPYSERGSDYVMEISDMLRHNRQYLTPITTIPATSP</sequence>
<evidence type="ECO:0000313" key="2">
    <source>
        <dbReference type="EMBL" id="NMP31462.1"/>
    </source>
</evidence>
<evidence type="ECO:0000313" key="3">
    <source>
        <dbReference type="Proteomes" id="UP000568664"/>
    </source>
</evidence>
<dbReference type="Pfam" id="PF01832">
    <property type="entry name" value="Glucosaminidase"/>
    <property type="match status" value="1"/>
</dbReference>